<keyword evidence="3" id="KW-0378">Hydrolase</keyword>
<evidence type="ECO:0000313" key="4">
    <source>
        <dbReference type="Proteomes" id="UP001595859"/>
    </source>
</evidence>
<evidence type="ECO:0000259" key="2">
    <source>
        <dbReference type="PROSITE" id="PS50056"/>
    </source>
</evidence>
<proteinExistence type="inferred from homology"/>
<dbReference type="EMBL" id="JBHSIS010000008">
    <property type="protein sequence ID" value="MFC4855569.1"/>
    <property type="molecule type" value="Genomic_DNA"/>
</dbReference>
<dbReference type="PROSITE" id="PS00383">
    <property type="entry name" value="TYR_PHOSPHATASE_1"/>
    <property type="match status" value="1"/>
</dbReference>
<dbReference type="PROSITE" id="PS50056">
    <property type="entry name" value="TYR_PHOSPHATASE_2"/>
    <property type="match status" value="1"/>
</dbReference>
<comment type="similarity">
    <text evidence="1">Belongs to the protein-tyrosine phosphatase family.</text>
</comment>
<dbReference type="PANTHER" id="PTHR31126:SF1">
    <property type="entry name" value="TYROSINE SPECIFIC PROTEIN PHOSPHATASES DOMAIN-CONTAINING PROTEIN"/>
    <property type="match status" value="1"/>
</dbReference>
<organism evidence="3 4">
    <name type="scientific">Actinophytocola glycyrrhizae</name>
    <dbReference type="NCBI Taxonomy" id="2044873"/>
    <lineage>
        <taxon>Bacteria</taxon>
        <taxon>Bacillati</taxon>
        <taxon>Actinomycetota</taxon>
        <taxon>Actinomycetes</taxon>
        <taxon>Pseudonocardiales</taxon>
        <taxon>Pseudonocardiaceae</taxon>
    </lineage>
</organism>
<keyword evidence="4" id="KW-1185">Reference proteome</keyword>
<dbReference type="InterPro" id="IPR026893">
    <property type="entry name" value="Tyr/Ser_Pase_IphP-type"/>
</dbReference>
<name>A0ABV9S3R1_9PSEU</name>
<dbReference type="Gene3D" id="3.90.190.10">
    <property type="entry name" value="Protein tyrosine phosphatase superfamily"/>
    <property type="match status" value="1"/>
</dbReference>
<gene>
    <name evidence="3" type="ORF">ACFPCV_18830</name>
</gene>
<dbReference type="PANTHER" id="PTHR31126">
    <property type="entry name" value="TYROSINE-PROTEIN PHOSPHATASE"/>
    <property type="match status" value="1"/>
</dbReference>
<dbReference type="GO" id="GO:0004725">
    <property type="term" value="F:protein tyrosine phosphatase activity"/>
    <property type="evidence" value="ECO:0007669"/>
    <property type="project" value="UniProtKB-EC"/>
</dbReference>
<sequence length="257" mass="27985">MRWIELQNAVNVRDLGGLPADNGTRIRTGQLIRSDNLQDLSPTDVTRLVDEIGVTTVVDLRSTGEVDAEGPGPLKAVASVEHRHLSLLPEFGEMTDVAKDALALNRERAIKRDPRNVADAFYYGYLEDRPDSVVGALRAIATAPGAALVHCAAGKDRTGVVVAMALSVVGVPAEAIVADYEATGERIVQILDRLRSSPTYAADIDNVPAHEHDPRPDIMRRFLGRLDADFGGPLGWLHEHGFDKVDAQRLRTKLTEE</sequence>
<protein>
    <submittedName>
        <fullName evidence="3">Tyrosine-protein phosphatase</fullName>
        <ecNumber evidence="3">3.1.3.48</ecNumber>
    </submittedName>
</protein>
<comment type="caution">
    <text evidence="3">The sequence shown here is derived from an EMBL/GenBank/DDBJ whole genome shotgun (WGS) entry which is preliminary data.</text>
</comment>
<dbReference type="EC" id="3.1.3.48" evidence="3"/>
<dbReference type="Pfam" id="PF13350">
    <property type="entry name" value="Y_phosphatase3"/>
    <property type="match status" value="1"/>
</dbReference>
<dbReference type="RefSeq" id="WP_378057530.1">
    <property type="nucleotide sequence ID" value="NZ_JBHSIS010000008.1"/>
</dbReference>
<evidence type="ECO:0000313" key="3">
    <source>
        <dbReference type="EMBL" id="MFC4855569.1"/>
    </source>
</evidence>
<dbReference type="InterPro" id="IPR000387">
    <property type="entry name" value="Tyr_Pase_dom"/>
</dbReference>
<dbReference type="SUPFAM" id="SSF52799">
    <property type="entry name" value="(Phosphotyrosine protein) phosphatases II"/>
    <property type="match status" value="1"/>
</dbReference>
<dbReference type="InterPro" id="IPR029021">
    <property type="entry name" value="Prot-tyrosine_phosphatase-like"/>
</dbReference>
<evidence type="ECO:0000256" key="1">
    <source>
        <dbReference type="ARBA" id="ARBA00009580"/>
    </source>
</evidence>
<feature type="domain" description="Tyrosine specific protein phosphatases" evidence="2">
    <location>
        <begin position="131"/>
        <end position="195"/>
    </location>
</feature>
<accession>A0ABV9S3R1</accession>
<reference evidence="4" key="1">
    <citation type="journal article" date="2019" name="Int. J. Syst. Evol. Microbiol.">
        <title>The Global Catalogue of Microorganisms (GCM) 10K type strain sequencing project: providing services to taxonomists for standard genome sequencing and annotation.</title>
        <authorList>
            <consortium name="The Broad Institute Genomics Platform"/>
            <consortium name="The Broad Institute Genome Sequencing Center for Infectious Disease"/>
            <person name="Wu L."/>
            <person name="Ma J."/>
        </authorList>
    </citation>
    <scope>NUCLEOTIDE SEQUENCE [LARGE SCALE GENOMIC DNA]</scope>
    <source>
        <strain evidence="4">ZS-22-S1</strain>
    </source>
</reference>
<dbReference type="Proteomes" id="UP001595859">
    <property type="component" value="Unassembled WGS sequence"/>
</dbReference>
<dbReference type="InterPro" id="IPR016130">
    <property type="entry name" value="Tyr_Pase_AS"/>
</dbReference>